<dbReference type="PIRSF" id="PIRSF038958">
    <property type="entry name" value="PG_synth_SpoVB"/>
    <property type="match status" value="1"/>
</dbReference>
<feature type="transmembrane region" description="Helical" evidence="6">
    <location>
        <begin position="452"/>
        <end position="473"/>
    </location>
</feature>
<organism evidence="7 8">
    <name type="scientific">Salibacterium salarium</name>
    <dbReference type="NCBI Taxonomy" id="284579"/>
    <lineage>
        <taxon>Bacteria</taxon>
        <taxon>Bacillati</taxon>
        <taxon>Bacillota</taxon>
        <taxon>Bacilli</taxon>
        <taxon>Bacillales</taxon>
        <taxon>Bacillaceae</taxon>
    </lineage>
</organism>
<feature type="transmembrane region" description="Helical" evidence="6">
    <location>
        <begin position="321"/>
        <end position="347"/>
    </location>
</feature>
<dbReference type="InterPro" id="IPR050833">
    <property type="entry name" value="Poly_Biosynth_Transport"/>
</dbReference>
<dbReference type="InterPro" id="IPR024923">
    <property type="entry name" value="PG_synth_SpoVB"/>
</dbReference>
<dbReference type="CDD" id="cd13124">
    <property type="entry name" value="MATE_SpoVB_like"/>
    <property type="match status" value="1"/>
</dbReference>
<dbReference type="PANTHER" id="PTHR30250">
    <property type="entry name" value="PST FAMILY PREDICTED COLANIC ACID TRANSPORTER"/>
    <property type="match status" value="1"/>
</dbReference>
<feature type="transmembrane region" description="Helical" evidence="6">
    <location>
        <begin position="130"/>
        <end position="148"/>
    </location>
</feature>
<feature type="transmembrane region" description="Helical" evidence="6">
    <location>
        <begin position="290"/>
        <end position="309"/>
    </location>
</feature>
<gene>
    <name evidence="7" type="ORF">D7Z54_33355</name>
</gene>
<dbReference type="Pfam" id="PF01943">
    <property type="entry name" value="Polysacc_synt"/>
    <property type="match status" value="1"/>
</dbReference>
<keyword evidence="2" id="KW-1003">Cell membrane</keyword>
<feature type="transmembrane region" description="Helical" evidence="6">
    <location>
        <begin position="52"/>
        <end position="70"/>
    </location>
</feature>
<feature type="transmembrane region" description="Helical" evidence="6">
    <location>
        <begin position="390"/>
        <end position="411"/>
    </location>
</feature>
<feature type="transmembrane region" description="Helical" evidence="6">
    <location>
        <begin position="234"/>
        <end position="258"/>
    </location>
</feature>
<dbReference type="RefSeq" id="WP_125563270.1">
    <property type="nucleotide sequence ID" value="NZ_RBVX01000102.1"/>
</dbReference>
<evidence type="ECO:0000256" key="2">
    <source>
        <dbReference type="ARBA" id="ARBA00022475"/>
    </source>
</evidence>
<feature type="transmembrane region" description="Helical" evidence="6">
    <location>
        <begin position="193"/>
        <end position="213"/>
    </location>
</feature>
<dbReference type="PANTHER" id="PTHR30250:SF29">
    <property type="entry name" value="POLYSACCHARIDE BIOSYNTHESIS PROTEIN C-TERMINAL DOMAIN-CONTAINING PROTEIN"/>
    <property type="match status" value="1"/>
</dbReference>
<evidence type="ECO:0000313" key="7">
    <source>
        <dbReference type="EMBL" id="RSL29033.1"/>
    </source>
</evidence>
<dbReference type="Proteomes" id="UP000275076">
    <property type="component" value="Unassembled WGS sequence"/>
</dbReference>
<feature type="transmembrane region" description="Helical" evidence="6">
    <location>
        <begin position="485"/>
        <end position="505"/>
    </location>
</feature>
<reference evidence="7 8" key="1">
    <citation type="submission" date="2018-10" db="EMBL/GenBank/DDBJ databases">
        <title>Draft genome sequence of Bacillus salarius IM0101, isolated from a hypersaline soil in Inner Mongolia, China.</title>
        <authorList>
            <person name="Yamprayoonswat W."/>
            <person name="Boonvisut S."/>
            <person name="Jumpathong W."/>
            <person name="Sittihan S."/>
            <person name="Ruangsuj P."/>
            <person name="Wanthongcharoen S."/>
            <person name="Thongpramul N."/>
            <person name="Pimmason S."/>
            <person name="Yu B."/>
            <person name="Yasawong M."/>
        </authorList>
    </citation>
    <scope>NUCLEOTIDE SEQUENCE [LARGE SCALE GENOMIC DNA]</scope>
    <source>
        <strain evidence="7 8">IM0101</strain>
    </source>
</reference>
<evidence type="ECO:0000256" key="6">
    <source>
        <dbReference type="SAM" id="Phobius"/>
    </source>
</evidence>
<feature type="transmembrane region" description="Helical" evidence="6">
    <location>
        <begin position="362"/>
        <end position="383"/>
    </location>
</feature>
<evidence type="ECO:0000256" key="3">
    <source>
        <dbReference type="ARBA" id="ARBA00022692"/>
    </source>
</evidence>
<evidence type="ECO:0000256" key="1">
    <source>
        <dbReference type="ARBA" id="ARBA00004651"/>
    </source>
</evidence>
<feature type="transmembrane region" description="Helical" evidence="6">
    <location>
        <begin position="91"/>
        <end position="110"/>
    </location>
</feature>
<evidence type="ECO:0000313" key="8">
    <source>
        <dbReference type="Proteomes" id="UP000275076"/>
    </source>
</evidence>
<protein>
    <submittedName>
        <fullName evidence="7">Polysaccharide biosynthesis protein</fullName>
    </submittedName>
</protein>
<feature type="transmembrane region" description="Helical" evidence="6">
    <location>
        <begin position="169"/>
        <end position="187"/>
    </location>
</feature>
<dbReference type="InterPro" id="IPR002797">
    <property type="entry name" value="Polysacc_synth"/>
</dbReference>
<keyword evidence="5 6" id="KW-0472">Membrane</keyword>
<feature type="transmembrane region" description="Helical" evidence="6">
    <location>
        <begin position="12"/>
        <end position="32"/>
    </location>
</feature>
<dbReference type="EMBL" id="RBVX01000102">
    <property type="protein sequence ID" value="RSL29033.1"/>
    <property type="molecule type" value="Genomic_DNA"/>
</dbReference>
<keyword evidence="4 6" id="KW-1133">Transmembrane helix</keyword>
<dbReference type="GO" id="GO:0005886">
    <property type="term" value="C:plasma membrane"/>
    <property type="evidence" value="ECO:0007669"/>
    <property type="project" value="UniProtKB-SubCell"/>
</dbReference>
<evidence type="ECO:0000256" key="5">
    <source>
        <dbReference type="ARBA" id="ARBA00023136"/>
    </source>
</evidence>
<accession>A0A428MS87</accession>
<keyword evidence="8" id="KW-1185">Reference proteome</keyword>
<dbReference type="OrthoDB" id="9775950at2"/>
<name>A0A428MS87_9BACI</name>
<dbReference type="AlphaFoldDB" id="A0A428MS87"/>
<sequence length="534" mass="58670">MDGSYIKDKRFWKGAFLVTGAAFIGKILSALYRVPYQNLTGDQGLYVYQQIYPFYGAAMVIAMYGFPVVISKMVLENNSRYGKKTAQETAYASFFTLLLIHLMLFMLMYLGAEELAGFMGDERLNTALRSMSYVLLVIPFFSAIRGYYQGIEEMRPTAISHLIEQTMRVSAILLLTGLVVFAGNGAYEAGHAAAIGSIFGSVCGVLFLLWTVFKKNGQKHEAVQGKAILKQMKTNYTVMSRGILVSCGAMIFILYQFVDAFTVARILTSNGVDGAVAKSVKGVFDRGQPLLQFGTVIATSFAMAIVPLLRREELAGQIETSRYYATLAFRVSLLIGTAAAIGLMVIAEPVNVMLFKNADGTGVLQILAITLAVSGVVMTTSAVMQGHNQFVVPALFLLIGLLIKTIGNIFLLPLFEVQGAAVATVTGMSVTAFCNTYYVLVRKYMSPPSLSWLGKAVISLLGMGTAINVLKYICDLFLSMNRINAVWSALLMAGMGVLFFLWWIVKMPLFTTHERMIIPGMDKIESLFERKEKK</sequence>
<comment type="subcellular location">
    <subcellularLocation>
        <location evidence="1">Cell membrane</location>
        <topology evidence="1">Multi-pass membrane protein</topology>
    </subcellularLocation>
</comment>
<proteinExistence type="predicted"/>
<evidence type="ECO:0000256" key="4">
    <source>
        <dbReference type="ARBA" id="ARBA00022989"/>
    </source>
</evidence>
<keyword evidence="3 6" id="KW-0812">Transmembrane</keyword>
<feature type="transmembrane region" description="Helical" evidence="6">
    <location>
        <begin position="417"/>
        <end position="440"/>
    </location>
</feature>
<comment type="caution">
    <text evidence="7">The sequence shown here is derived from an EMBL/GenBank/DDBJ whole genome shotgun (WGS) entry which is preliminary data.</text>
</comment>